<evidence type="ECO:0000313" key="3">
    <source>
        <dbReference type="Proteomes" id="UP000219036"/>
    </source>
</evidence>
<dbReference type="InterPro" id="IPR050903">
    <property type="entry name" value="Bact_Chemotaxis_MeTrfase"/>
</dbReference>
<dbReference type="PANTHER" id="PTHR24422:SF10">
    <property type="entry name" value="CHEMOTAXIS PROTEIN METHYLTRANSFERASE 2"/>
    <property type="match status" value="1"/>
</dbReference>
<dbReference type="SUPFAM" id="SSF53335">
    <property type="entry name" value="S-adenosyl-L-methionine-dependent methyltransferases"/>
    <property type="match status" value="1"/>
</dbReference>
<dbReference type="PRINTS" id="PR00996">
    <property type="entry name" value="CHERMTFRASE"/>
</dbReference>
<feature type="domain" description="CheR-type methyltransferase" evidence="1">
    <location>
        <begin position="1"/>
        <end position="233"/>
    </location>
</feature>
<dbReference type="PROSITE" id="PS50123">
    <property type="entry name" value="CHER"/>
    <property type="match status" value="1"/>
</dbReference>
<dbReference type="Pfam" id="PF01739">
    <property type="entry name" value="CheR"/>
    <property type="match status" value="1"/>
</dbReference>
<dbReference type="AlphaFoldDB" id="A0A285NFV5"/>
<dbReference type="Gene3D" id="3.40.50.150">
    <property type="entry name" value="Vaccinia Virus protein VP39"/>
    <property type="match status" value="1"/>
</dbReference>
<dbReference type="GO" id="GO:0032259">
    <property type="term" value="P:methylation"/>
    <property type="evidence" value="ECO:0007669"/>
    <property type="project" value="UniProtKB-KW"/>
</dbReference>
<evidence type="ECO:0000313" key="2">
    <source>
        <dbReference type="EMBL" id="SNZ08158.1"/>
    </source>
</evidence>
<gene>
    <name evidence="2" type="ORF">SAMN06265182_1188</name>
</gene>
<evidence type="ECO:0000259" key="1">
    <source>
        <dbReference type="PROSITE" id="PS50123"/>
    </source>
</evidence>
<dbReference type="EMBL" id="OBEI01000004">
    <property type="protein sequence ID" value="SNZ08158.1"/>
    <property type="molecule type" value="Genomic_DNA"/>
</dbReference>
<accession>A0A285NFV5</accession>
<dbReference type="CDD" id="cd02440">
    <property type="entry name" value="AdoMet_MTases"/>
    <property type="match status" value="1"/>
</dbReference>
<dbReference type="GO" id="GO:0008757">
    <property type="term" value="F:S-adenosylmethionine-dependent methyltransferase activity"/>
    <property type="evidence" value="ECO:0007669"/>
    <property type="project" value="InterPro"/>
</dbReference>
<dbReference type="Proteomes" id="UP000219036">
    <property type="component" value="Unassembled WGS sequence"/>
</dbReference>
<keyword evidence="2" id="KW-0489">Methyltransferase</keyword>
<dbReference type="SMART" id="SM00138">
    <property type="entry name" value="MeTrc"/>
    <property type="match status" value="1"/>
</dbReference>
<dbReference type="InterPro" id="IPR000780">
    <property type="entry name" value="CheR_MeTrfase"/>
</dbReference>
<dbReference type="RefSeq" id="WP_180753997.1">
    <property type="nucleotide sequence ID" value="NZ_OBEI01000004.1"/>
</dbReference>
<organism evidence="2 3">
    <name type="scientific">Persephonella hydrogeniphila</name>
    <dbReference type="NCBI Taxonomy" id="198703"/>
    <lineage>
        <taxon>Bacteria</taxon>
        <taxon>Pseudomonadati</taxon>
        <taxon>Aquificota</taxon>
        <taxon>Aquificia</taxon>
        <taxon>Aquificales</taxon>
        <taxon>Hydrogenothermaceae</taxon>
        <taxon>Persephonella</taxon>
    </lineage>
</organism>
<keyword evidence="2" id="KW-0808">Transferase</keyword>
<dbReference type="InterPro" id="IPR022642">
    <property type="entry name" value="CheR_C"/>
</dbReference>
<dbReference type="InterPro" id="IPR029063">
    <property type="entry name" value="SAM-dependent_MTases_sf"/>
</dbReference>
<dbReference type="PANTHER" id="PTHR24422">
    <property type="entry name" value="CHEMOTAXIS PROTEIN METHYLTRANSFERASE"/>
    <property type="match status" value="1"/>
</dbReference>
<protein>
    <submittedName>
        <fullName evidence="2">Chemotaxis protein methyltransferase CheR</fullName>
    </submittedName>
</protein>
<keyword evidence="3" id="KW-1185">Reference proteome</keyword>
<name>A0A285NFV5_9AQUI</name>
<proteinExistence type="predicted"/>
<reference evidence="3" key="1">
    <citation type="submission" date="2017-09" db="EMBL/GenBank/DDBJ databases">
        <authorList>
            <person name="Varghese N."/>
            <person name="Submissions S."/>
        </authorList>
    </citation>
    <scope>NUCLEOTIDE SEQUENCE [LARGE SCALE GENOMIC DNA]</scope>
    <source>
        <strain evidence="3">DSM 15103</strain>
    </source>
</reference>
<sequence>MDINKIIEKIYKQTGNYFDKTREEILRKKILNFIGKYRIVSIEEIFDDPEIESLFIDSIVVNETYFFRHKDQLNEFKELYLRGIYTKNIKILSAGCSTGKEAYTLGMLCFDVDKDTCGKVVYGIDISKKAISVAKRGVYSLDDLKHIPVRYRSLLEVKENKLIIGEKLRSVTSFSEGNILDRSSIPQSYFDVIFCRNVLIYFDRETVKYALYNFHRGLKKDGILVLSPIEKLPLDGLPYFRAERKGRFTFYRKMG</sequence>